<dbReference type="InterPro" id="IPR050296">
    <property type="entry name" value="Antp_homeobox"/>
</dbReference>
<comment type="caution">
    <text evidence="8">The sequence shown here is derived from an EMBL/GenBank/DDBJ whole genome shotgun (WGS) entry which is preliminary data.</text>
</comment>
<dbReference type="GO" id="GO:0009952">
    <property type="term" value="P:anterior/posterior pattern specification"/>
    <property type="evidence" value="ECO:0007669"/>
    <property type="project" value="TreeGrafter"/>
</dbReference>
<dbReference type="SUPFAM" id="SSF46689">
    <property type="entry name" value="Homeodomain-like"/>
    <property type="match status" value="1"/>
</dbReference>
<dbReference type="OrthoDB" id="6159439at2759"/>
<name>A0A448WYS9_9PLAT</name>
<accession>A0A448WYS9</accession>
<dbReference type="InterPro" id="IPR001356">
    <property type="entry name" value="HD"/>
</dbReference>
<sequence>MHCLRHIFAFLPLEEEACCQIDARRGRQIYTRQQTLELEKEFQTNRYLTRPRRIEISHDLRLTERQVIFTKGL</sequence>
<feature type="DNA-binding region" description="Homeobox" evidence="5">
    <location>
        <begin position="23"/>
        <end position="68"/>
    </location>
</feature>
<dbReference type="EMBL" id="CAAALY010062454">
    <property type="protein sequence ID" value="VEL23538.1"/>
    <property type="molecule type" value="Genomic_DNA"/>
</dbReference>
<dbReference type="PANTHER" id="PTHR45659">
    <property type="entry name" value="HOMEOBOX PROTEIN HOX"/>
    <property type="match status" value="1"/>
</dbReference>
<dbReference type="Proteomes" id="UP000784294">
    <property type="component" value="Unassembled WGS sequence"/>
</dbReference>
<keyword evidence="9" id="KW-1185">Reference proteome</keyword>
<evidence type="ECO:0000256" key="3">
    <source>
        <dbReference type="ARBA" id="ARBA00023155"/>
    </source>
</evidence>
<keyword evidence="3 5" id="KW-0371">Homeobox</keyword>
<dbReference type="GO" id="GO:0005634">
    <property type="term" value="C:nucleus"/>
    <property type="evidence" value="ECO:0007669"/>
    <property type="project" value="UniProtKB-SubCell"/>
</dbReference>
<evidence type="ECO:0000256" key="2">
    <source>
        <dbReference type="ARBA" id="ARBA00023125"/>
    </source>
</evidence>
<evidence type="ECO:0000259" key="7">
    <source>
        <dbReference type="PROSITE" id="PS50071"/>
    </source>
</evidence>
<dbReference type="PROSITE" id="PS50071">
    <property type="entry name" value="HOMEOBOX_2"/>
    <property type="match status" value="1"/>
</dbReference>
<feature type="domain" description="Homeobox" evidence="7">
    <location>
        <begin position="21"/>
        <end position="67"/>
    </location>
</feature>
<dbReference type="CDD" id="cd00086">
    <property type="entry name" value="homeodomain"/>
    <property type="match status" value="1"/>
</dbReference>
<dbReference type="Gene3D" id="1.10.10.60">
    <property type="entry name" value="Homeodomain-like"/>
    <property type="match status" value="1"/>
</dbReference>
<proteinExistence type="predicted"/>
<dbReference type="GO" id="GO:0000981">
    <property type="term" value="F:DNA-binding transcription factor activity, RNA polymerase II-specific"/>
    <property type="evidence" value="ECO:0007669"/>
    <property type="project" value="TreeGrafter"/>
</dbReference>
<evidence type="ECO:0000256" key="5">
    <source>
        <dbReference type="PROSITE-ProRule" id="PRU00108"/>
    </source>
</evidence>
<dbReference type="SMART" id="SM00389">
    <property type="entry name" value="HOX"/>
    <property type="match status" value="1"/>
</dbReference>
<gene>
    <name evidence="8" type="ORF">PXEA_LOCUS16978</name>
</gene>
<keyword evidence="4 5" id="KW-0539">Nucleus</keyword>
<comment type="subcellular location">
    <subcellularLocation>
        <location evidence="1 5 6">Nucleus</location>
    </subcellularLocation>
</comment>
<evidence type="ECO:0000256" key="1">
    <source>
        <dbReference type="ARBA" id="ARBA00004123"/>
    </source>
</evidence>
<dbReference type="AlphaFoldDB" id="A0A448WYS9"/>
<dbReference type="InterPro" id="IPR009057">
    <property type="entry name" value="Homeodomain-like_sf"/>
</dbReference>
<evidence type="ECO:0000313" key="8">
    <source>
        <dbReference type="EMBL" id="VEL23538.1"/>
    </source>
</evidence>
<reference evidence="8" key="1">
    <citation type="submission" date="2018-11" db="EMBL/GenBank/DDBJ databases">
        <authorList>
            <consortium name="Pathogen Informatics"/>
        </authorList>
    </citation>
    <scope>NUCLEOTIDE SEQUENCE</scope>
</reference>
<protein>
    <recommendedName>
        <fullName evidence="7">Homeobox domain-containing protein</fullName>
    </recommendedName>
</protein>
<dbReference type="GO" id="GO:0000978">
    <property type="term" value="F:RNA polymerase II cis-regulatory region sequence-specific DNA binding"/>
    <property type="evidence" value="ECO:0007669"/>
    <property type="project" value="TreeGrafter"/>
</dbReference>
<evidence type="ECO:0000256" key="6">
    <source>
        <dbReference type="RuleBase" id="RU000682"/>
    </source>
</evidence>
<keyword evidence="2 5" id="KW-0238">DNA-binding</keyword>
<organism evidence="8 9">
    <name type="scientific">Protopolystoma xenopodis</name>
    <dbReference type="NCBI Taxonomy" id="117903"/>
    <lineage>
        <taxon>Eukaryota</taxon>
        <taxon>Metazoa</taxon>
        <taxon>Spiralia</taxon>
        <taxon>Lophotrochozoa</taxon>
        <taxon>Platyhelminthes</taxon>
        <taxon>Monogenea</taxon>
        <taxon>Polyopisthocotylea</taxon>
        <taxon>Polystomatidea</taxon>
        <taxon>Polystomatidae</taxon>
        <taxon>Protopolystoma</taxon>
    </lineage>
</organism>
<dbReference type="PANTHER" id="PTHR45659:SF4">
    <property type="entry name" value="HOMEOBOX PROTEIN ABDOMINAL-A"/>
    <property type="match status" value="1"/>
</dbReference>
<dbReference type="Pfam" id="PF00046">
    <property type="entry name" value="Homeodomain"/>
    <property type="match status" value="1"/>
</dbReference>
<evidence type="ECO:0000313" key="9">
    <source>
        <dbReference type="Proteomes" id="UP000784294"/>
    </source>
</evidence>
<evidence type="ECO:0000256" key="4">
    <source>
        <dbReference type="ARBA" id="ARBA00023242"/>
    </source>
</evidence>